<protein>
    <submittedName>
        <fullName evidence="1">Uncharacterized protein</fullName>
    </submittedName>
</protein>
<gene>
    <name evidence="1" type="ORF">NTEN_LOCUS13496</name>
</gene>
<evidence type="ECO:0000313" key="1">
    <source>
        <dbReference type="EMBL" id="CAB0008250.1"/>
    </source>
</evidence>
<reference evidence="1 2" key="1">
    <citation type="submission" date="2020-02" db="EMBL/GenBank/DDBJ databases">
        <authorList>
            <person name="Ferguson B K."/>
        </authorList>
    </citation>
    <scope>NUCLEOTIDE SEQUENCE [LARGE SCALE GENOMIC DNA]</scope>
</reference>
<sequence length="98" mass="11324">MLLPAVNREKPSSQCGQKLVRARVHATDGVNEVRNYYTVANRVVFDYSKNNEADLSPRTMVPRSHSPLKRDRGLMFISCRRHRVPEQPPQYYSLPKPT</sequence>
<dbReference type="AlphaFoldDB" id="A0A6H5H3I8"/>
<evidence type="ECO:0000313" key="2">
    <source>
        <dbReference type="Proteomes" id="UP000479000"/>
    </source>
</evidence>
<keyword evidence="2" id="KW-1185">Reference proteome</keyword>
<dbReference type="Proteomes" id="UP000479000">
    <property type="component" value="Unassembled WGS sequence"/>
</dbReference>
<accession>A0A6H5H3I8</accession>
<name>A0A6H5H3I8_9HEMI</name>
<dbReference type="EMBL" id="CADCXU010020304">
    <property type="protein sequence ID" value="CAB0008250.1"/>
    <property type="molecule type" value="Genomic_DNA"/>
</dbReference>
<organism evidence="1 2">
    <name type="scientific">Nesidiocoris tenuis</name>
    <dbReference type="NCBI Taxonomy" id="355587"/>
    <lineage>
        <taxon>Eukaryota</taxon>
        <taxon>Metazoa</taxon>
        <taxon>Ecdysozoa</taxon>
        <taxon>Arthropoda</taxon>
        <taxon>Hexapoda</taxon>
        <taxon>Insecta</taxon>
        <taxon>Pterygota</taxon>
        <taxon>Neoptera</taxon>
        <taxon>Paraneoptera</taxon>
        <taxon>Hemiptera</taxon>
        <taxon>Heteroptera</taxon>
        <taxon>Panheteroptera</taxon>
        <taxon>Cimicomorpha</taxon>
        <taxon>Miridae</taxon>
        <taxon>Dicyphina</taxon>
        <taxon>Nesidiocoris</taxon>
    </lineage>
</organism>
<proteinExistence type="predicted"/>